<name>A0ABN9EV58_9NEOB</name>
<organism evidence="5 6">
    <name type="scientific">Staurois parvus</name>
    <dbReference type="NCBI Taxonomy" id="386267"/>
    <lineage>
        <taxon>Eukaryota</taxon>
        <taxon>Metazoa</taxon>
        <taxon>Chordata</taxon>
        <taxon>Craniata</taxon>
        <taxon>Vertebrata</taxon>
        <taxon>Euteleostomi</taxon>
        <taxon>Amphibia</taxon>
        <taxon>Batrachia</taxon>
        <taxon>Anura</taxon>
        <taxon>Neobatrachia</taxon>
        <taxon>Ranoidea</taxon>
        <taxon>Ranidae</taxon>
        <taxon>Staurois</taxon>
    </lineage>
</organism>
<accession>A0ABN9EV58</accession>
<dbReference type="PANTHER" id="PTHR24251">
    <property type="entry name" value="OVOCHYMASE-RELATED"/>
    <property type="match status" value="1"/>
</dbReference>
<comment type="caution">
    <text evidence="3">Lacks conserved residue(s) required for the propagation of feature annotation.</text>
</comment>
<dbReference type="InterPro" id="IPR000859">
    <property type="entry name" value="CUB_dom"/>
</dbReference>
<dbReference type="Pfam" id="PF00431">
    <property type="entry name" value="CUB"/>
    <property type="match status" value="1"/>
</dbReference>
<dbReference type="InterPro" id="IPR035914">
    <property type="entry name" value="Sperma_CUB_dom_sf"/>
</dbReference>
<evidence type="ECO:0000313" key="5">
    <source>
        <dbReference type="EMBL" id="CAI9587223.1"/>
    </source>
</evidence>
<evidence type="ECO:0000259" key="4">
    <source>
        <dbReference type="PROSITE" id="PS01180"/>
    </source>
</evidence>
<dbReference type="SUPFAM" id="SSF49854">
    <property type="entry name" value="Spermadhesin, CUB domain"/>
    <property type="match status" value="2"/>
</dbReference>
<evidence type="ECO:0000256" key="1">
    <source>
        <dbReference type="ARBA" id="ARBA00022737"/>
    </source>
</evidence>
<reference evidence="5" key="1">
    <citation type="submission" date="2023-05" db="EMBL/GenBank/DDBJ databases">
        <authorList>
            <person name="Stuckert A."/>
        </authorList>
    </citation>
    <scope>NUCLEOTIDE SEQUENCE</scope>
</reference>
<sequence length="146" mass="16717">MTKLCGSYPPSYNLTFVSSQNVMLVTLVSDDKEKHPGFMAEFYQIPKTTLCGGMLRDASGMISTPFYPAHYPPNRECFWDIQVPGDMYVKIRFQLFYLYEPGVSISSCPNDYVEVNNQRYCGERSPFVVSNNSSRIVVKFRSDQAY</sequence>
<evidence type="ECO:0000256" key="2">
    <source>
        <dbReference type="ARBA" id="ARBA00023157"/>
    </source>
</evidence>
<dbReference type="Proteomes" id="UP001162483">
    <property type="component" value="Unassembled WGS sequence"/>
</dbReference>
<keyword evidence="6" id="KW-1185">Reference proteome</keyword>
<feature type="domain" description="CUB" evidence="4">
    <location>
        <begin position="51"/>
        <end position="146"/>
    </location>
</feature>
<dbReference type="CDD" id="cd00041">
    <property type="entry name" value="CUB"/>
    <property type="match status" value="1"/>
</dbReference>
<comment type="caution">
    <text evidence="5">The sequence shown here is derived from an EMBL/GenBank/DDBJ whole genome shotgun (WGS) entry which is preliminary data.</text>
</comment>
<dbReference type="PANTHER" id="PTHR24251:SF51">
    <property type="entry name" value="CUBILIN-LIKE"/>
    <property type="match status" value="1"/>
</dbReference>
<evidence type="ECO:0000313" key="6">
    <source>
        <dbReference type="Proteomes" id="UP001162483"/>
    </source>
</evidence>
<gene>
    <name evidence="5" type="ORF">SPARVUS_LOCUS10530641</name>
</gene>
<protein>
    <recommendedName>
        <fullName evidence="4">CUB domain-containing protein</fullName>
    </recommendedName>
</protein>
<keyword evidence="2" id="KW-1015">Disulfide bond</keyword>
<dbReference type="Gene3D" id="2.60.120.290">
    <property type="entry name" value="Spermadhesin, CUB domain"/>
    <property type="match status" value="2"/>
</dbReference>
<dbReference type="PROSITE" id="PS01180">
    <property type="entry name" value="CUB"/>
    <property type="match status" value="1"/>
</dbReference>
<proteinExistence type="predicted"/>
<dbReference type="EMBL" id="CATNWA010015827">
    <property type="protein sequence ID" value="CAI9587223.1"/>
    <property type="molecule type" value="Genomic_DNA"/>
</dbReference>
<evidence type="ECO:0000256" key="3">
    <source>
        <dbReference type="PROSITE-ProRule" id="PRU00059"/>
    </source>
</evidence>
<keyword evidence="1" id="KW-0677">Repeat</keyword>
<dbReference type="SMART" id="SM00042">
    <property type="entry name" value="CUB"/>
    <property type="match status" value="1"/>
</dbReference>
<feature type="non-terminal residue" evidence="5">
    <location>
        <position position="146"/>
    </location>
</feature>